<comment type="cofactor">
    <cofactor evidence="7">
        <name>[2Fe-2S] cluster</name>
        <dbReference type="ChEBI" id="CHEBI:190135"/>
    </cofactor>
</comment>
<evidence type="ECO:0000256" key="6">
    <source>
        <dbReference type="ARBA" id="ARBA00014931"/>
    </source>
</evidence>
<evidence type="ECO:0000256" key="3">
    <source>
        <dbReference type="ARBA" id="ARBA00004866"/>
    </source>
</evidence>
<dbReference type="GO" id="GO:0019285">
    <property type="term" value="P:glycine betaine biosynthetic process from choline"/>
    <property type="evidence" value="ECO:0007669"/>
    <property type="project" value="UniProtKB-UniPathway"/>
</dbReference>
<evidence type="ECO:0000313" key="10">
    <source>
        <dbReference type="EMBL" id="JAD96470.1"/>
    </source>
</evidence>
<evidence type="ECO:0000256" key="5">
    <source>
        <dbReference type="ARBA" id="ARBA00012763"/>
    </source>
</evidence>
<feature type="domain" description="Aromatic-ring-hydroxylating dioxygenase alpha subunit C-terminal" evidence="9">
    <location>
        <begin position="2"/>
        <end position="43"/>
    </location>
</feature>
<dbReference type="PANTHER" id="PTHR43756:SF5">
    <property type="entry name" value="CHOLINE MONOOXYGENASE, CHLOROPLASTIC"/>
    <property type="match status" value="1"/>
</dbReference>
<dbReference type="GO" id="GO:0019133">
    <property type="term" value="F:choline monooxygenase activity"/>
    <property type="evidence" value="ECO:0007669"/>
    <property type="project" value="UniProtKB-EC"/>
</dbReference>
<comment type="cofactor">
    <cofactor evidence="1">
        <name>Fe cation</name>
        <dbReference type="ChEBI" id="CHEBI:24875"/>
    </cofactor>
</comment>
<comment type="catalytic activity">
    <reaction evidence="8">
        <text>choline + 2 reduced [2Fe-2S]-[ferredoxin] + O2 + 2 H(+) = betaine aldehyde hydrate + 2 oxidized [2Fe-2S]-[ferredoxin] + H2O</text>
        <dbReference type="Rhea" id="RHEA:17769"/>
        <dbReference type="Rhea" id="RHEA-COMP:10000"/>
        <dbReference type="Rhea" id="RHEA-COMP:10001"/>
        <dbReference type="ChEBI" id="CHEBI:15354"/>
        <dbReference type="ChEBI" id="CHEBI:15377"/>
        <dbReference type="ChEBI" id="CHEBI:15378"/>
        <dbReference type="ChEBI" id="CHEBI:15379"/>
        <dbReference type="ChEBI" id="CHEBI:15870"/>
        <dbReference type="ChEBI" id="CHEBI:33737"/>
        <dbReference type="ChEBI" id="CHEBI:33738"/>
        <dbReference type="EC" id="1.14.15.7"/>
    </reaction>
</comment>
<proteinExistence type="inferred from homology"/>
<dbReference type="Pfam" id="PF00848">
    <property type="entry name" value="Ring_hydroxyl_A"/>
    <property type="match status" value="1"/>
</dbReference>
<dbReference type="Gene3D" id="3.90.380.10">
    <property type="entry name" value="Naphthalene 1,2-dioxygenase Alpha Subunit, Chain A, domain 1"/>
    <property type="match status" value="1"/>
</dbReference>
<dbReference type="UniPathway" id="UPA00529">
    <property type="reaction ID" value="UER00430"/>
</dbReference>
<dbReference type="EMBL" id="GBRH01201425">
    <property type="protein sequence ID" value="JAD96470.1"/>
    <property type="molecule type" value="Transcribed_RNA"/>
</dbReference>
<comment type="similarity">
    <text evidence="4">Belongs to the choline monooxygenase family.</text>
</comment>
<organism evidence="10">
    <name type="scientific">Arundo donax</name>
    <name type="common">Giant reed</name>
    <name type="synonym">Donax arundinaceus</name>
    <dbReference type="NCBI Taxonomy" id="35708"/>
    <lineage>
        <taxon>Eukaryota</taxon>
        <taxon>Viridiplantae</taxon>
        <taxon>Streptophyta</taxon>
        <taxon>Embryophyta</taxon>
        <taxon>Tracheophyta</taxon>
        <taxon>Spermatophyta</taxon>
        <taxon>Magnoliopsida</taxon>
        <taxon>Liliopsida</taxon>
        <taxon>Poales</taxon>
        <taxon>Poaceae</taxon>
        <taxon>PACMAD clade</taxon>
        <taxon>Arundinoideae</taxon>
        <taxon>Arundineae</taxon>
        <taxon>Arundo</taxon>
    </lineage>
</organism>
<evidence type="ECO:0000256" key="7">
    <source>
        <dbReference type="ARBA" id="ARBA00034078"/>
    </source>
</evidence>
<comment type="pathway">
    <text evidence="3">Amine and polyamine biosynthesis; betaine biosynthesis via choline pathway; betaine aldehyde from choline (monooxygenase route): step 1/1.</text>
</comment>
<evidence type="ECO:0000256" key="1">
    <source>
        <dbReference type="ARBA" id="ARBA00001962"/>
    </source>
</evidence>
<comment type="function">
    <text evidence="2">Catalyzes the first step of the osmoprotectant glycine betaine synthesis.</text>
</comment>
<dbReference type="AlphaFoldDB" id="A0A0A9EF04"/>
<evidence type="ECO:0000256" key="4">
    <source>
        <dbReference type="ARBA" id="ARBA00010848"/>
    </source>
</evidence>
<sequence length="45" mass="4959">MEDIALCEGVQRGLESPAYSVGRYAPSVEMAMHHFHCLLHANLSS</sequence>
<protein>
    <recommendedName>
        <fullName evidence="6">Choline monooxygenase, chloroplastic</fullName>
        <ecNumber evidence="5">1.14.15.7</ecNumber>
    </recommendedName>
</protein>
<dbReference type="SUPFAM" id="SSF55961">
    <property type="entry name" value="Bet v1-like"/>
    <property type="match status" value="1"/>
</dbReference>
<evidence type="ECO:0000256" key="2">
    <source>
        <dbReference type="ARBA" id="ARBA00002149"/>
    </source>
</evidence>
<dbReference type="GO" id="GO:0051537">
    <property type="term" value="F:2 iron, 2 sulfur cluster binding"/>
    <property type="evidence" value="ECO:0007669"/>
    <property type="project" value="InterPro"/>
</dbReference>
<reference evidence="10" key="1">
    <citation type="submission" date="2014-09" db="EMBL/GenBank/DDBJ databases">
        <authorList>
            <person name="Magalhaes I.L.F."/>
            <person name="Oliveira U."/>
            <person name="Santos F.R."/>
            <person name="Vidigal T.H.D.A."/>
            <person name="Brescovit A.D."/>
            <person name="Santos A.J."/>
        </authorList>
    </citation>
    <scope>NUCLEOTIDE SEQUENCE</scope>
    <source>
        <tissue evidence="10">Shoot tissue taken approximately 20 cm above the soil surface</tissue>
    </source>
</reference>
<dbReference type="InterPro" id="IPR001663">
    <property type="entry name" value="Rng_hydr_dOase-A"/>
</dbReference>
<evidence type="ECO:0000259" key="9">
    <source>
        <dbReference type="Pfam" id="PF00848"/>
    </source>
</evidence>
<dbReference type="EC" id="1.14.15.7" evidence="5"/>
<accession>A0A0A9EF04</accession>
<dbReference type="GO" id="GO:0005506">
    <property type="term" value="F:iron ion binding"/>
    <property type="evidence" value="ECO:0007669"/>
    <property type="project" value="InterPro"/>
</dbReference>
<reference evidence="10" key="2">
    <citation type="journal article" date="2015" name="Data Brief">
        <title>Shoot transcriptome of the giant reed, Arundo donax.</title>
        <authorList>
            <person name="Barrero R.A."/>
            <person name="Guerrero F.D."/>
            <person name="Moolhuijzen P."/>
            <person name="Goolsby J.A."/>
            <person name="Tidwell J."/>
            <person name="Bellgard S.E."/>
            <person name="Bellgard M.I."/>
        </authorList>
    </citation>
    <scope>NUCLEOTIDE SEQUENCE</scope>
    <source>
        <tissue evidence="10">Shoot tissue taken approximately 20 cm above the soil surface</tissue>
    </source>
</reference>
<dbReference type="InterPro" id="IPR015879">
    <property type="entry name" value="Ring_hydroxy_dOase_asu_C_dom"/>
</dbReference>
<name>A0A0A9EF04_ARUDO</name>
<dbReference type="GO" id="GO:0009570">
    <property type="term" value="C:chloroplast stroma"/>
    <property type="evidence" value="ECO:0007669"/>
    <property type="project" value="UniProtKB-SubCell"/>
</dbReference>
<dbReference type="PANTHER" id="PTHR43756">
    <property type="entry name" value="CHOLINE MONOOXYGENASE, CHLOROPLASTIC"/>
    <property type="match status" value="1"/>
</dbReference>
<evidence type="ECO:0000256" key="8">
    <source>
        <dbReference type="ARBA" id="ARBA00049097"/>
    </source>
</evidence>